<evidence type="ECO:0008006" key="3">
    <source>
        <dbReference type="Google" id="ProtNLM"/>
    </source>
</evidence>
<accession>A0A2W5QQ02</accession>
<dbReference type="Pfam" id="PF13554">
    <property type="entry name" value="Phage_tail_terminator_5"/>
    <property type="match status" value="1"/>
</dbReference>
<comment type="caution">
    <text evidence="1">The sequence shown here is derived from an EMBL/GenBank/DDBJ whole genome shotgun (WGS) entry which is preliminary data.</text>
</comment>
<dbReference type="InterPro" id="IPR025395">
    <property type="entry name" value="Phage_tail_terminator-like"/>
</dbReference>
<organism evidence="1 2">
    <name type="scientific">Ancylobacter novellus</name>
    <name type="common">Thiobacillus novellus</name>
    <dbReference type="NCBI Taxonomy" id="921"/>
    <lineage>
        <taxon>Bacteria</taxon>
        <taxon>Pseudomonadati</taxon>
        <taxon>Pseudomonadota</taxon>
        <taxon>Alphaproteobacteria</taxon>
        <taxon>Hyphomicrobiales</taxon>
        <taxon>Xanthobacteraceae</taxon>
        <taxon>Ancylobacter</taxon>
    </lineage>
</organism>
<evidence type="ECO:0000313" key="1">
    <source>
        <dbReference type="EMBL" id="PZQ79288.1"/>
    </source>
</evidence>
<dbReference type="Gene3D" id="3.30.2000.20">
    <property type="match status" value="1"/>
</dbReference>
<evidence type="ECO:0000313" key="2">
    <source>
        <dbReference type="Proteomes" id="UP000248887"/>
    </source>
</evidence>
<gene>
    <name evidence="1" type="ORF">DI549_20500</name>
</gene>
<sequence>MSAVKARLDAFWTRTPILYPNEGTEPPQDGSAFLAVQYPVGGEHAASMGAPGANVQRETGTIRFVLNIRSGADVIAFAVWLDDLRTHFRHETFGPVRTFSASPGVLDDRADNGGYYALSAAVEFEADFFG</sequence>
<reference evidence="1 2" key="1">
    <citation type="submission" date="2017-08" db="EMBL/GenBank/DDBJ databases">
        <title>Infants hospitalized years apart are colonized by the same room-sourced microbial strains.</title>
        <authorList>
            <person name="Brooks B."/>
            <person name="Olm M.R."/>
            <person name="Firek B.A."/>
            <person name="Baker R."/>
            <person name="Thomas B.C."/>
            <person name="Morowitz M.J."/>
            <person name="Banfield J.F."/>
        </authorList>
    </citation>
    <scope>NUCLEOTIDE SEQUENCE [LARGE SCALE GENOMIC DNA]</scope>
    <source>
        <strain evidence="1">S2_005_001_R2_27</strain>
    </source>
</reference>
<dbReference type="EMBL" id="QFQD01000094">
    <property type="protein sequence ID" value="PZQ79288.1"/>
    <property type="molecule type" value="Genomic_DNA"/>
</dbReference>
<proteinExistence type="predicted"/>
<dbReference type="Proteomes" id="UP000248887">
    <property type="component" value="Unassembled WGS sequence"/>
</dbReference>
<protein>
    <recommendedName>
        <fullName evidence="3">DUF3168 domain-containing protein</fullName>
    </recommendedName>
</protein>
<dbReference type="AlphaFoldDB" id="A0A2W5QQ02"/>
<name>A0A2W5QQ02_ANCNO</name>